<dbReference type="GO" id="GO:0042147">
    <property type="term" value="P:retrograde transport, endosome to Golgi"/>
    <property type="evidence" value="ECO:0007669"/>
    <property type="project" value="TreeGrafter"/>
</dbReference>
<dbReference type="GO" id="GO:0006897">
    <property type="term" value="P:endocytosis"/>
    <property type="evidence" value="ECO:0007669"/>
    <property type="project" value="TreeGrafter"/>
</dbReference>
<dbReference type="PANTHER" id="PTHR21663:SF0">
    <property type="entry name" value="HEAT REPEAT-CONTAINING PROTEIN 5B"/>
    <property type="match status" value="1"/>
</dbReference>
<dbReference type="InterPro" id="IPR046837">
    <property type="entry name" value="Laa1/Sip1/HEATR5-like_HEAT"/>
</dbReference>
<evidence type="ECO:0000256" key="1">
    <source>
        <dbReference type="ARBA" id="ARBA00008304"/>
    </source>
</evidence>
<evidence type="ECO:0000256" key="2">
    <source>
        <dbReference type="SAM" id="MobiDB-lite"/>
    </source>
</evidence>
<reference evidence="4 5" key="1">
    <citation type="submission" date="2019-03" db="EMBL/GenBank/DDBJ databases">
        <title>Sequencing 25 genomes of Wallemia mellicola.</title>
        <authorList>
            <person name="Gostincar C."/>
        </authorList>
    </citation>
    <scope>NUCLEOTIDE SEQUENCE [LARGE SCALE GENOMIC DNA]</scope>
    <source>
        <strain evidence="4 5">EXF-757</strain>
    </source>
</reference>
<comment type="caution">
    <text evidence="4">The sequence shown here is derived from an EMBL/GenBank/DDBJ whole genome shotgun (WGS) entry which is preliminary data.</text>
</comment>
<name>A0A4T0LRC6_9BASI</name>
<protein>
    <submittedName>
        <fullName evidence="4">ARM repeat-containing protein</fullName>
    </submittedName>
</protein>
<dbReference type="Pfam" id="PF25808">
    <property type="entry name" value="TPR_LAA1_C"/>
    <property type="match status" value="1"/>
</dbReference>
<evidence type="ECO:0000259" key="3">
    <source>
        <dbReference type="Pfam" id="PF25808"/>
    </source>
</evidence>
<dbReference type="GO" id="GO:0016020">
    <property type="term" value="C:membrane"/>
    <property type="evidence" value="ECO:0007669"/>
    <property type="project" value="TreeGrafter"/>
</dbReference>
<dbReference type="Pfam" id="PF20210">
    <property type="entry name" value="Laa1_Sip1_HTR5"/>
    <property type="match status" value="1"/>
</dbReference>
<feature type="region of interest" description="Disordered" evidence="2">
    <location>
        <begin position="240"/>
        <end position="263"/>
    </location>
</feature>
<dbReference type="GO" id="GO:0008104">
    <property type="term" value="P:intracellular protein localization"/>
    <property type="evidence" value="ECO:0007669"/>
    <property type="project" value="TreeGrafter"/>
</dbReference>
<dbReference type="PANTHER" id="PTHR21663">
    <property type="entry name" value="HYPOTHETICAL HEAT DOMAIN-CONTAINING"/>
    <property type="match status" value="1"/>
</dbReference>
<proteinExistence type="inferred from homology"/>
<organism evidence="4 5">
    <name type="scientific">Wallemia mellicola</name>
    <dbReference type="NCBI Taxonomy" id="1708541"/>
    <lineage>
        <taxon>Eukaryota</taxon>
        <taxon>Fungi</taxon>
        <taxon>Dikarya</taxon>
        <taxon>Basidiomycota</taxon>
        <taxon>Wallemiomycotina</taxon>
        <taxon>Wallemiomycetes</taxon>
        <taxon>Wallemiales</taxon>
        <taxon>Wallemiaceae</taxon>
        <taxon>Wallemia</taxon>
    </lineage>
</organism>
<dbReference type="Gene3D" id="1.25.10.10">
    <property type="entry name" value="Leucine-rich Repeat Variant"/>
    <property type="match status" value="1"/>
</dbReference>
<dbReference type="GO" id="GO:0005794">
    <property type="term" value="C:Golgi apparatus"/>
    <property type="evidence" value="ECO:0007669"/>
    <property type="project" value="TreeGrafter"/>
</dbReference>
<comment type="similarity">
    <text evidence="1">Belongs to the HEATR5 family.</text>
</comment>
<dbReference type="EMBL" id="SPRX01000050">
    <property type="protein sequence ID" value="TIC63306.1"/>
    <property type="molecule type" value="Genomic_DNA"/>
</dbReference>
<dbReference type="InterPro" id="IPR011989">
    <property type="entry name" value="ARM-like"/>
</dbReference>
<dbReference type="GO" id="GO:0030139">
    <property type="term" value="C:endocytic vesicle"/>
    <property type="evidence" value="ECO:0007669"/>
    <property type="project" value="TreeGrafter"/>
</dbReference>
<dbReference type="InterPro" id="IPR016024">
    <property type="entry name" value="ARM-type_fold"/>
</dbReference>
<gene>
    <name evidence="4" type="ORF">E3Q01_03434</name>
</gene>
<dbReference type="InterPro" id="IPR040108">
    <property type="entry name" value="Laa1/Sip1/HEATR5"/>
</dbReference>
<dbReference type="SUPFAM" id="SSF48371">
    <property type="entry name" value="ARM repeat"/>
    <property type="match status" value="2"/>
</dbReference>
<accession>A0A4T0LRC6</accession>
<dbReference type="GO" id="GO:0005829">
    <property type="term" value="C:cytosol"/>
    <property type="evidence" value="ECO:0007669"/>
    <property type="project" value="GOC"/>
</dbReference>
<dbReference type="Proteomes" id="UP000310708">
    <property type="component" value="Unassembled WGS sequence"/>
</dbReference>
<sequence>MEIDKEKLKSNYGNIYLIKYLNSLDSITVDTLVEILVNTGDIYPTGRLIRNLTLKLALNLDNNGITTVVNELLSKVIHNNLNNKVKASIFFILGEVISNNSGKFSSASVDLYDISLKYLRNTNLTCHLRFHSGLVIAKIIATSPSILKDNRIKDLLKCLKNYMTDKSYPIQRVSTICLLNLSLYTQYLSSNQDIEYFANTCVKAAEVVDQHTRQYHTELVAQLLASTQFKIKQQPQQSKLLAKRQTQKKADKDDNDNDESANAPAVGLMSTDEMLKILSPVFTKGQRKIKLIVLEVYARLFLIMGSSWVEHNYQLIVNHLICNLMESNFNRNSDLLTIRSSLILIFRDTIGKTLLSEQGQVIAMNVLLDGVLSKTSVSSPTQFGYSDNSLVVAIEETVGLLDQLGSVPIQSQDKLPDVMFKLIAHPAFSVQVATSRLFRQFHYLCPTFLEPSLSKILDLLEKKLSHLRTPNAASNVAFNSIGYACAVSSLIGLFKQRPLNTPIEIPHKVFELSQSLLKLSGECEFDQASIHIQVAWILIDSLMSIGPQFTSSILNQLLLLWRNSLSKVDLQASSPKTQIEWTFLSHIRECALSALLAFLKFNASELLTMDLSRKFTNMLINSLTFSIAFNSAHMDLLNDQIPSGACAHPNIGLLDRDILIRRRIFQCAVYLDIGTQTDSLTSLVEAAFNEFGDSNRYAGSAAQATIASNTGSFASIWNVGDGYGYGLTSLHEVANLERNDGISEMLLKELRRPSPTAYEHDILNLWEVNDSLTTSRSAPATGVVDASITLFALRLTDLDSTSMVRLFDSVRASVKNPKLDRNPGRKLSILVNTLVAIVGFLNNGKTLKLRTVLNVAPIRNTLQELFEYAIVNDEASLRRLGAEALGKLIALTADRTFLTSQSRYYMDLIVNNRAPSIRCGSAITLSAIYKQVGSLAAGPLLNTIVDILTSLSSDSHPEVHYYSLEAFQTIVEAAGSAFSPYITRTLGLLASIFNWESHEPEGGQTIISNNIRSEYTLYKVLCSILDAIIGILGPELNEMTEVRELLFLLVKQMMKEKDNVVKGKALKSLQQFAMFAPKHTDIPLLLKTFQSALKSSNKSIQNSAVNGLYQIAQKYVKEISQIGGDSLAENLFGLLDQEPGHDGIKLLLLSWLRQTAEINAQGWLSICQKVFTKAGASNNTKGINKQDNKDADEEVQGLGAGEEEDVRSLSSWQTQLFALECVHHLLGNKTSKDANNPSVAARSLQGRVAELIKLAFIASTSRVEAIRIKGLIILRDVIEVFAEFRDSHDNDASLLEQHQAPITAAITPAFGQDSTPDILALAIQVCATYVRSGIVKDVSKMGRILKLLSGTLSQFKDPSNTSIQIGEMKNLCITAKKMLRVSTLTAWAELVAAYPIRPHLGEVFEPFWFELIPLWAEIIENYAEIRENTANDDVLVQQILLPYYDQNWMKILNAFVTSLDKKPELAKEFICIDGAKKSGVQFQIIYGLAFSTLVTEYENIPNALIALNTIGMLIKTPGSDYWILEDNFFEELLELVWKLTIKSPFQIRGKILGLLGKMSKFYDGKLVDNIEIPSSPDSQFGKSLPKKSKVTRCLQLIYLILSGCLDDNSSVLNWSMEHKAYVAKSAFITYLDVSDSLAATTRVELFAVVLHKYAELLKREDGSIHIAAVLSPCLKVVLDHASDFTGDNLSVLKKTIHGFISFSLQTIDEIKSREGPAISAKRKYNLLAIVSLLVSTPDHISLSKEVVEHCCDILCDCLLSNDKEHEGMTGVVLGSFNKLSEPSELKVLRYATVYLLKKLVQKSMIEELPDEVFAFFTAIIKNDSLIGQEAQLYNNIIPACVKKISGTDSKDAASNCLLSMASKDALAFKAATARIDGEDRKVLEATMRDTVLKQTGVNVNEASNSKSQPSISLKSFS</sequence>
<evidence type="ECO:0000313" key="4">
    <source>
        <dbReference type="EMBL" id="TIC63306.1"/>
    </source>
</evidence>
<evidence type="ECO:0000313" key="5">
    <source>
        <dbReference type="Proteomes" id="UP000310708"/>
    </source>
</evidence>
<dbReference type="InterPro" id="IPR057981">
    <property type="entry name" value="TPR_LAA1-like_C"/>
</dbReference>
<feature type="domain" description="LAA1-like C-terminal TPR repeats" evidence="3">
    <location>
        <begin position="1744"/>
        <end position="1896"/>
    </location>
</feature>